<name>A0A3B0ZNG2_9ZZZZ</name>
<dbReference type="CDD" id="cd01558">
    <property type="entry name" value="D-AAT_like"/>
    <property type="match status" value="1"/>
</dbReference>
<evidence type="ECO:0000256" key="1">
    <source>
        <dbReference type="ARBA" id="ARBA00001933"/>
    </source>
</evidence>
<sequence>MSSISYLNGTFLPINEARISPLDRGFIFGDGIYEVIPAYGGKLFRLDEHLKRLNDNLAAVKIKQPLSNIAWQSVLNEIVARNQPINGDEQSIYLQVTRGVAERDHGFPDSHIEPTLFIMSSPLKPLPASIAEHGVAAITHEDIRWKNCHIKNTSLLGNILLRQHAYDEDAVEAILIRDGEVTEGAASNLFALIDDVLITPPKGPLLLPGITRDLILELAQQYNIPTCETFITPVQLINAEEIWLTSSTKEILPVTTLDGAAVGSGKPGKLWQQMRQHYQAYKQQLRNRP</sequence>
<dbReference type="InterPro" id="IPR043131">
    <property type="entry name" value="BCAT-like_N"/>
</dbReference>
<evidence type="ECO:0000313" key="4">
    <source>
        <dbReference type="EMBL" id="VAW89713.1"/>
    </source>
</evidence>
<keyword evidence="3" id="KW-0663">Pyridoxal phosphate</keyword>
<protein>
    <submittedName>
        <fullName evidence="4">D-alanine aminotransferase</fullName>
        <ecNumber evidence="4">2.6.1.21</ecNumber>
    </submittedName>
</protein>
<dbReference type="Gene3D" id="3.20.10.10">
    <property type="entry name" value="D-amino Acid Aminotransferase, subunit A, domain 2"/>
    <property type="match status" value="1"/>
</dbReference>
<dbReference type="SUPFAM" id="SSF56752">
    <property type="entry name" value="D-aminoacid aminotransferase-like PLP-dependent enzymes"/>
    <property type="match status" value="1"/>
</dbReference>
<dbReference type="AlphaFoldDB" id="A0A3B0ZNG2"/>
<dbReference type="EC" id="2.6.1.21" evidence="4"/>
<gene>
    <name evidence="4" type="ORF">MNBD_GAMMA17-881</name>
</gene>
<dbReference type="InterPro" id="IPR001544">
    <property type="entry name" value="Aminotrans_IV"/>
</dbReference>
<proteinExistence type="inferred from homology"/>
<dbReference type="GO" id="GO:0047810">
    <property type="term" value="F:D-alanine-2-oxoglutarate aminotransferase activity"/>
    <property type="evidence" value="ECO:0007669"/>
    <property type="project" value="UniProtKB-EC"/>
</dbReference>
<comment type="similarity">
    <text evidence="2">Belongs to the class-IV pyridoxal-phosphate-dependent aminotransferase family.</text>
</comment>
<dbReference type="EMBL" id="UOFQ01000150">
    <property type="protein sequence ID" value="VAW89713.1"/>
    <property type="molecule type" value="Genomic_DNA"/>
</dbReference>
<dbReference type="GO" id="GO:0005829">
    <property type="term" value="C:cytosol"/>
    <property type="evidence" value="ECO:0007669"/>
    <property type="project" value="TreeGrafter"/>
</dbReference>
<keyword evidence="4" id="KW-0808">Transferase</keyword>
<dbReference type="PANTHER" id="PTHR42743:SF10">
    <property type="entry name" value="D-ALANINE AMINOTRANSFERASE"/>
    <property type="match status" value="1"/>
</dbReference>
<dbReference type="PANTHER" id="PTHR42743">
    <property type="entry name" value="AMINO-ACID AMINOTRANSFERASE"/>
    <property type="match status" value="1"/>
</dbReference>
<keyword evidence="4" id="KW-0032">Aminotransferase</keyword>
<dbReference type="GO" id="GO:0008652">
    <property type="term" value="P:amino acid biosynthetic process"/>
    <property type="evidence" value="ECO:0007669"/>
    <property type="project" value="UniProtKB-ARBA"/>
</dbReference>
<dbReference type="InterPro" id="IPR018300">
    <property type="entry name" value="Aminotrans_IV_CS"/>
</dbReference>
<accession>A0A3B0ZNG2</accession>
<dbReference type="GO" id="GO:0046394">
    <property type="term" value="P:carboxylic acid biosynthetic process"/>
    <property type="evidence" value="ECO:0007669"/>
    <property type="project" value="UniProtKB-ARBA"/>
</dbReference>
<dbReference type="FunFam" id="3.20.10.10:FF:000002">
    <property type="entry name" value="D-alanine aminotransferase"/>
    <property type="match status" value="1"/>
</dbReference>
<reference evidence="4" key="1">
    <citation type="submission" date="2018-06" db="EMBL/GenBank/DDBJ databases">
        <authorList>
            <person name="Zhirakovskaya E."/>
        </authorList>
    </citation>
    <scope>NUCLEOTIDE SEQUENCE</scope>
</reference>
<dbReference type="InterPro" id="IPR043132">
    <property type="entry name" value="BCAT-like_C"/>
</dbReference>
<dbReference type="Gene3D" id="3.30.470.10">
    <property type="match status" value="1"/>
</dbReference>
<dbReference type="InterPro" id="IPR036038">
    <property type="entry name" value="Aminotransferase-like"/>
</dbReference>
<organism evidence="4">
    <name type="scientific">hydrothermal vent metagenome</name>
    <dbReference type="NCBI Taxonomy" id="652676"/>
    <lineage>
        <taxon>unclassified sequences</taxon>
        <taxon>metagenomes</taxon>
        <taxon>ecological metagenomes</taxon>
    </lineage>
</organism>
<dbReference type="Pfam" id="PF01063">
    <property type="entry name" value="Aminotran_4"/>
    <property type="match status" value="1"/>
</dbReference>
<dbReference type="PROSITE" id="PS00770">
    <property type="entry name" value="AA_TRANSFER_CLASS_4"/>
    <property type="match status" value="1"/>
</dbReference>
<evidence type="ECO:0000256" key="2">
    <source>
        <dbReference type="ARBA" id="ARBA00009320"/>
    </source>
</evidence>
<evidence type="ECO:0000256" key="3">
    <source>
        <dbReference type="ARBA" id="ARBA00022898"/>
    </source>
</evidence>
<dbReference type="InterPro" id="IPR050571">
    <property type="entry name" value="Class-IV_PLP-Dep_Aminotrnsfr"/>
</dbReference>
<comment type="cofactor">
    <cofactor evidence="1">
        <name>pyridoxal 5'-phosphate</name>
        <dbReference type="ChEBI" id="CHEBI:597326"/>
    </cofactor>
</comment>